<dbReference type="RefSeq" id="WP_013344576.1">
    <property type="nucleotide sequence ID" value="NC_014541.1"/>
</dbReference>
<keyword evidence="1" id="KW-0175">Coiled coil</keyword>
<protein>
    <recommendedName>
        <fullName evidence="5">DUF2802 domain-containing protein</fullName>
    </recommendedName>
</protein>
<dbReference type="InterPro" id="IPR021244">
    <property type="entry name" value="DUF2802"/>
</dbReference>
<evidence type="ECO:0000256" key="2">
    <source>
        <dbReference type="SAM" id="Phobius"/>
    </source>
</evidence>
<feature type="coiled-coil region" evidence="1">
    <location>
        <begin position="44"/>
        <end position="92"/>
    </location>
</feature>
<evidence type="ECO:0000313" key="3">
    <source>
        <dbReference type="EMBL" id="ADN75270.1"/>
    </source>
</evidence>
<proteinExistence type="predicted"/>
<dbReference type="STRING" id="550540.Fbal_1061"/>
<keyword evidence="2" id="KW-1133">Transmembrane helix</keyword>
<keyword evidence="2" id="KW-0812">Transmembrane</keyword>
<keyword evidence="4" id="KW-1185">Reference proteome</keyword>
<dbReference type="EMBL" id="CP002209">
    <property type="protein sequence ID" value="ADN75270.1"/>
    <property type="molecule type" value="Genomic_DNA"/>
</dbReference>
<evidence type="ECO:0000256" key="1">
    <source>
        <dbReference type="SAM" id="Coils"/>
    </source>
</evidence>
<dbReference type="AlphaFoldDB" id="E1SUS9"/>
<gene>
    <name evidence="3" type="ordered locus">Fbal_1061</name>
</gene>
<accession>E1SUS9</accession>
<dbReference type="Pfam" id="PF10975">
    <property type="entry name" value="DUF2802"/>
    <property type="match status" value="1"/>
</dbReference>
<dbReference type="KEGG" id="fbl:Fbal_1061"/>
<dbReference type="Proteomes" id="UP000006683">
    <property type="component" value="Chromosome"/>
</dbReference>
<keyword evidence="2" id="KW-0472">Membrane</keyword>
<sequence length="137" mass="15571">MSVLDWAWLIALLALVLGNLALFNWARKRIAGLERKDEALKTLHKAAQKQNDLLKRELAELRTGAMGVGKRVKELEQSISLLQARQDEVVQQDPEARLYSRAMKMVELGADVDEIMRECELPRAEAQLLVTLHQRGE</sequence>
<organism evidence="3 4">
    <name type="scientific">Ferrimonas balearica (strain DSM 9799 / CCM 4581 / KCTC 23876 / PAT)</name>
    <dbReference type="NCBI Taxonomy" id="550540"/>
    <lineage>
        <taxon>Bacteria</taxon>
        <taxon>Pseudomonadati</taxon>
        <taxon>Pseudomonadota</taxon>
        <taxon>Gammaproteobacteria</taxon>
        <taxon>Alteromonadales</taxon>
        <taxon>Ferrimonadaceae</taxon>
        <taxon>Ferrimonas</taxon>
    </lineage>
</organism>
<feature type="transmembrane region" description="Helical" evidence="2">
    <location>
        <begin position="6"/>
        <end position="26"/>
    </location>
</feature>
<dbReference type="GeneID" id="67181306"/>
<dbReference type="HOGENOM" id="CLU_140401_0_0_6"/>
<name>E1SUS9_FERBD</name>
<evidence type="ECO:0008006" key="5">
    <source>
        <dbReference type="Google" id="ProtNLM"/>
    </source>
</evidence>
<dbReference type="eggNOG" id="ENOG5032YKY">
    <property type="taxonomic scope" value="Bacteria"/>
</dbReference>
<evidence type="ECO:0000313" key="4">
    <source>
        <dbReference type="Proteomes" id="UP000006683"/>
    </source>
</evidence>
<reference evidence="3 4" key="1">
    <citation type="journal article" date="2010" name="Stand. Genomic Sci.">
        <title>Complete genome sequence of Ferrimonas balearica type strain (PAT).</title>
        <authorList>
            <person name="Nolan M."/>
            <person name="Sikorski J."/>
            <person name="Davenport K."/>
            <person name="Lucas S."/>
            <person name="Glavina Del Rio T."/>
            <person name="Tice H."/>
            <person name="Cheng J."/>
            <person name="Goodwin L."/>
            <person name="Pitluck S."/>
            <person name="Liolios K."/>
            <person name="Ivanova N."/>
            <person name="Mavromatis K."/>
            <person name="Ovchinnikova G."/>
            <person name="Pati A."/>
            <person name="Chen A."/>
            <person name="Palaniappan K."/>
            <person name="Land M."/>
            <person name="Hauser L."/>
            <person name="Chang Y."/>
            <person name="Jeffries C."/>
            <person name="Tapia R."/>
            <person name="Brettin T."/>
            <person name="Detter J."/>
            <person name="Han C."/>
            <person name="Yasawong M."/>
            <person name="Rohde M."/>
            <person name="Tindall B."/>
            <person name="Goker M."/>
            <person name="Woyke T."/>
            <person name="Bristow J."/>
            <person name="Eisen J."/>
            <person name="Markowitz V."/>
            <person name="Hugenholtz P."/>
            <person name="Kyrpides N."/>
            <person name="Klenk H."/>
            <person name="Lapidus A."/>
        </authorList>
    </citation>
    <scope>NUCLEOTIDE SEQUENCE [LARGE SCALE GENOMIC DNA]</scope>
    <source>
        <strain evidence="4">DSM 9799 / CCM 4581 / KCTC 23876 / PAT</strain>
    </source>
</reference>